<sequence>MAKRHKPNKETDTKAKLTKEVFAVVVETRDDVDEVLEKHTFWRVIRSSAWIMCYKCYNPDLFTADLATNSDQLLSIFSEEDINHKLATFNDTFLSTLDTHAPIKTIRIRSRPCPRITPEIKDQMTSRAQLFRCYRQSRNADDWRAYKEARRSVKQLLKNAVCDYICREVQLHKDNPGSLWKIIHTCIPSKEKESPVYSRDTELVANNFKQLFVSVGRNAAQTAAQLAIVNDINTSDTSLFSPPTI</sequence>
<comment type="caution">
    <text evidence="1">The sequence shown here is derived from an EMBL/GenBank/DDBJ whole genome shotgun (WGS) entry which is preliminary data.</text>
</comment>
<name>A0AAD9Q1I0_ACRCE</name>
<reference evidence="1" key="2">
    <citation type="journal article" date="2023" name="Science">
        <title>Genomic signatures of disease resistance in endangered staghorn corals.</title>
        <authorList>
            <person name="Vollmer S.V."/>
            <person name="Selwyn J.D."/>
            <person name="Despard B.A."/>
            <person name="Roesel C.L."/>
        </authorList>
    </citation>
    <scope>NUCLEOTIDE SEQUENCE</scope>
    <source>
        <strain evidence="1">K2</strain>
    </source>
</reference>
<accession>A0AAD9Q1I0</accession>
<dbReference type="PANTHER" id="PTHR47510">
    <property type="entry name" value="REVERSE TRANSCRIPTASE DOMAIN-CONTAINING PROTEIN"/>
    <property type="match status" value="1"/>
</dbReference>
<keyword evidence="2" id="KW-1185">Reference proteome</keyword>
<proteinExistence type="predicted"/>
<dbReference type="Proteomes" id="UP001249851">
    <property type="component" value="Unassembled WGS sequence"/>
</dbReference>
<feature type="non-terminal residue" evidence="1">
    <location>
        <position position="1"/>
    </location>
</feature>
<dbReference type="AlphaFoldDB" id="A0AAD9Q1I0"/>
<dbReference type="PANTHER" id="PTHR47510:SF3">
    <property type="entry name" value="ENDO_EXONUCLEASE_PHOSPHATASE DOMAIN-CONTAINING PROTEIN"/>
    <property type="match status" value="1"/>
</dbReference>
<organism evidence="1 2">
    <name type="scientific">Acropora cervicornis</name>
    <name type="common">Staghorn coral</name>
    <dbReference type="NCBI Taxonomy" id="6130"/>
    <lineage>
        <taxon>Eukaryota</taxon>
        <taxon>Metazoa</taxon>
        <taxon>Cnidaria</taxon>
        <taxon>Anthozoa</taxon>
        <taxon>Hexacorallia</taxon>
        <taxon>Scleractinia</taxon>
        <taxon>Astrocoeniina</taxon>
        <taxon>Acroporidae</taxon>
        <taxon>Acropora</taxon>
    </lineage>
</organism>
<gene>
    <name evidence="1" type="ORF">P5673_025703</name>
</gene>
<evidence type="ECO:0000313" key="2">
    <source>
        <dbReference type="Proteomes" id="UP001249851"/>
    </source>
</evidence>
<protein>
    <submittedName>
        <fullName evidence="1">Uncharacterized protein</fullName>
    </submittedName>
</protein>
<reference evidence="1" key="1">
    <citation type="journal article" date="2023" name="G3 (Bethesda)">
        <title>Whole genome assembly and annotation of the endangered Caribbean coral Acropora cervicornis.</title>
        <authorList>
            <person name="Selwyn J.D."/>
            <person name="Vollmer S.V."/>
        </authorList>
    </citation>
    <scope>NUCLEOTIDE SEQUENCE</scope>
    <source>
        <strain evidence="1">K2</strain>
    </source>
</reference>
<evidence type="ECO:0000313" key="1">
    <source>
        <dbReference type="EMBL" id="KAK2552989.1"/>
    </source>
</evidence>
<dbReference type="EMBL" id="JARQWQ010000081">
    <property type="protein sequence ID" value="KAK2552989.1"/>
    <property type="molecule type" value="Genomic_DNA"/>
</dbReference>